<organism evidence="2 3">
    <name type="scientific">Lactonifactor longoviformis DSM 17459</name>
    <dbReference type="NCBI Taxonomy" id="1122155"/>
    <lineage>
        <taxon>Bacteria</taxon>
        <taxon>Bacillati</taxon>
        <taxon>Bacillota</taxon>
        <taxon>Clostridia</taxon>
        <taxon>Eubacteriales</taxon>
        <taxon>Clostridiaceae</taxon>
        <taxon>Lactonifactor</taxon>
    </lineage>
</organism>
<protein>
    <submittedName>
        <fullName evidence="2">Uncharacterized protein</fullName>
    </submittedName>
</protein>
<feature type="transmembrane region" description="Helical" evidence="1">
    <location>
        <begin position="12"/>
        <end position="32"/>
    </location>
</feature>
<sequence>MFYKGWKRMEILIFIFVYVAGYYTIADTYVLFINQYPYDKCITINKMRFLLFPYSKRNTSKGIPREMAAACIIQNILLFCVLGIWLINMCVYKSHSYMIGLIYFISIGLFGFIIATAVNLEIFFDYYKRVNRDNIKYLFLACINSPRAFKIRKKLKSEVEVLEVTACGRKGSKAKIRVERSNDIIECILFLQKNGEPYYLYERCGVLWVEGKEPNYVFIEDLVEKMTIKRKYRKQEQFFIRVSDCKIIRCAREDIKSALASIFIEIPYINNSNYISTEDVCCLANYEECVFAEKWCRKRGIPYAYRQVSHHMVKF</sequence>
<dbReference type="AlphaFoldDB" id="A0A1M5AA27"/>
<dbReference type="EMBL" id="FQVI01000019">
    <property type="protein sequence ID" value="SHF27161.1"/>
    <property type="molecule type" value="Genomic_DNA"/>
</dbReference>
<evidence type="ECO:0000313" key="2">
    <source>
        <dbReference type="EMBL" id="SHF27161.1"/>
    </source>
</evidence>
<evidence type="ECO:0000313" key="3">
    <source>
        <dbReference type="Proteomes" id="UP000184245"/>
    </source>
</evidence>
<accession>A0A1M5AA27</accession>
<proteinExistence type="predicted"/>
<feature type="transmembrane region" description="Helical" evidence="1">
    <location>
        <begin position="67"/>
        <end position="87"/>
    </location>
</feature>
<name>A0A1M5AA27_9CLOT</name>
<gene>
    <name evidence="2" type="ORF">SAMN02745158_03101</name>
</gene>
<evidence type="ECO:0000256" key="1">
    <source>
        <dbReference type="SAM" id="Phobius"/>
    </source>
</evidence>
<feature type="transmembrane region" description="Helical" evidence="1">
    <location>
        <begin position="99"/>
        <end position="124"/>
    </location>
</feature>
<keyword evidence="1" id="KW-0472">Membrane</keyword>
<keyword evidence="1" id="KW-1133">Transmembrane helix</keyword>
<dbReference type="STRING" id="1122155.SAMN02745158_03101"/>
<keyword evidence="3" id="KW-1185">Reference proteome</keyword>
<keyword evidence="1" id="KW-0812">Transmembrane</keyword>
<reference evidence="2 3" key="1">
    <citation type="submission" date="2016-11" db="EMBL/GenBank/DDBJ databases">
        <authorList>
            <person name="Jaros S."/>
            <person name="Januszkiewicz K."/>
            <person name="Wedrychowicz H."/>
        </authorList>
    </citation>
    <scope>NUCLEOTIDE SEQUENCE [LARGE SCALE GENOMIC DNA]</scope>
    <source>
        <strain evidence="2 3">DSM 17459</strain>
    </source>
</reference>
<dbReference type="Proteomes" id="UP000184245">
    <property type="component" value="Unassembled WGS sequence"/>
</dbReference>